<evidence type="ECO:0000313" key="2">
    <source>
        <dbReference type="Proteomes" id="UP001497516"/>
    </source>
</evidence>
<protein>
    <submittedName>
        <fullName evidence="1">Uncharacterized protein</fullName>
    </submittedName>
</protein>
<dbReference type="AlphaFoldDB" id="A0AAV2C9B1"/>
<dbReference type="EMBL" id="OZ034813">
    <property type="protein sequence ID" value="CAL1352589.1"/>
    <property type="molecule type" value="Genomic_DNA"/>
</dbReference>
<accession>A0AAV2C9B1</accession>
<sequence length="74" mass="8400">MAYHQLATDNALNILSSCIALEYVDFTGCLDVALDGKFFLDKFPKVIVLGPHVMDLYYQMYSSEDDDEVLDDDE</sequence>
<keyword evidence="2" id="KW-1185">Reference proteome</keyword>
<organism evidence="1 2">
    <name type="scientific">Linum trigynum</name>
    <dbReference type="NCBI Taxonomy" id="586398"/>
    <lineage>
        <taxon>Eukaryota</taxon>
        <taxon>Viridiplantae</taxon>
        <taxon>Streptophyta</taxon>
        <taxon>Embryophyta</taxon>
        <taxon>Tracheophyta</taxon>
        <taxon>Spermatophyta</taxon>
        <taxon>Magnoliopsida</taxon>
        <taxon>eudicotyledons</taxon>
        <taxon>Gunneridae</taxon>
        <taxon>Pentapetalae</taxon>
        <taxon>rosids</taxon>
        <taxon>fabids</taxon>
        <taxon>Malpighiales</taxon>
        <taxon>Linaceae</taxon>
        <taxon>Linum</taxon>
    </lineage>
</organism>
<gene>
    <name evidence="1" type="ORF">LTRI10_LOCUS549</name>
</gene>
<evidence type="ECO:0000313" key="1">
    <source>
        <dbReference type="EMBL" id="CAL1352589.1"/>
    </source>
</evidence>
<reference evidence="1 2" key="1">
    <citation type="submission" date="2024-04" db="EMBL/GenBank/DDBJ databases">
        <authorList>
            <person name="Fracassetti M."/>
        </authorList>
    </citation>
    <scope>NUCLEOTIDE SEQUENCE [LARGE SCALE GENOMIC DNA]</scope>
</reference>
<dbReference type="Proteomes" id="UP001497516">
    <property type="component" value="Chromosome 1"/>
</dbReference>
<name>A0AAV2C9B1_9ROSI</name>
<proteinExistence type="predicted"/>